<dbReference type="CDD" id="cd02966">
    <property type="entry name" value="TlpA_like_family"/>
    <property type="match status" value="1"/>
</dbReference>
<evidence type="ECO:0000256" key="5">
    <source>
        <dbReference type="SAM" id="SignalP"/>
    </source>
</evidence>
<name>A0A069QS74_HOYLO</name>
<keyword evidence="3" id="KW-1015">Disulfide bond</keyword>
<dbReference type="InterPro" id="IPR050553">
    <property type="entry name" value="Thioredoxin_ResA/DsbE_sf"/>
</dbReference>
<sequence length="191" mass="20882">MTKTILSALALAVAISFASCSNKKACNNKQDAAATQANDTANAASNNQEQADGSTKYTDFALPTLDGKRVLLSEVVAKNKITMVDFWASWCGPCRMEMPNVVKAYKDFHDKGLEIVGVSLDERKEDWAEAVKEMGMTWIQASDLKGWKSEAARLYKVEGIPACVLINQKGEIVGADLRAEELHARLAELLK</sequence>
<comment type="subcellular location">
    <subcellularLocation>
        <location evidence="1">Cell envelope</location>
    </subcellularLocation>
</comment>
<protein>
    <submittedName>
        <fullName evidence="7">Antioxidant, AhpC/TSA family</fullName>
    </submittedName>
</protein>
<feature type="signal peptide" evidence="5">
    <location>
        <begin position="1"/>
        <end position="18"/>
    </location>
</feature>
<dbReference type="RefSeq" id="WP_018966953.1">
    <property type="nucleotide sequence ID" value="NZ_KB899212.1"/>
</dbReference>
<evidence type="ECO:0000256" key="4">
    <source>
        <dbReference type="ARBA" id="ARBA00023284"/>
    </source>
</evidence>
<evidence type="ECO:0000256" key="1">
    <source>
        <dbReference type="ARBA" id="ARBA00004196"/>
    </source>
</evidence>
<dbReference type="EMBL" id="JNGW01000048">
    <property type="protein sequence ID" value="KDR52666.1"/>
    <property type="molecule type" value="Genomic_DNA"/>
</dbReference>
<evidence type="ECO:0000256" key="2">
    <source>
        <dbReference type="ARBA" id="ARBA00022748"/>
    </source>
</evidence>
<dbReference type="PANTHER" id="PTHR42852:SF6">
    <property type="entry name" value="THIOL:DISULFIDE INTERCHANGE PROTEIN DSBE"/>
    <property type="match status" value="1"/>
</dbReference>
<dbReference type="InterPro" id="IPR017937">
    <property type="entry name" value="Thioredoxin_CS"/>
</dbReference>
<dbReference type="GO" id="GO:0030313">
    <property type="term" value="C:cell envelope"/>
    <property type="evidence" value="ECO:0007669"/>
    <property type="project" value="UniProtKB-SubCell"/>
</dbReference>
<feature type="domain" description="Thioredoxin" evidence="6">
    <location>
        <begin position="51"/>
        <end position="191"/>
    </location>
</feature>
<dbReference type="InterPro" id="IPR013766">
    <property type="entry name" value="Thioredoxin_domain"/>
</dbReference>
<keyword evidence="2" id="KW-0201">Cytochrome c-type biogenesis</keyword>
<dbReference type="InterPro" id="IPR000866">
    <property type="entry name" value="AhpC/TSA"/>
</dbReference>
<keyword evidence="5" id="KW-0732">Signal</keyword>
<gene>
    <name evidence="7" type="ORF">HMPREF1991_01244</name>
</gene>
<dbReference type="Pfam" id="PF00578">
    <property type="entry name" value="AhpC-TSA"/>
    <property type="match status" value="1"/>
</dbReference>
<accession>A0A069QS74</accession>
<evidence type="ECO:0000313" key="8">
    <source>
        <dbReference type="Proteomes" id="UP000027442"/>
    </source>
</evidence>
<keyword evidence="4" id="KW-0676">Redox-active center</keyword>
<evidence type="ECO:0000256" key="3">
    <source>
        <dbReference type="ARBA" id="ARBA00023157"/>
    </source>
</evidence>
<dbReference type="eggNOG" id="COG1225">
    <property type="taxonomic scope" value="Bacteria"/>
</dbReference>
<dbReference type="PROSITE" id="PS51352">
    <property type="entry name" value="THIOREDOXIN_2"/>
    <property type="match status" value="1"/>
</dbReference>
<organism evidence="7 8">
    <name type="scientific">Hoylesella loescheii DSM 19665 = JCM 12249 = ATCC 15930</name>
    <dbReference type="NCBI Taxonomy" id="1122985"/>
    <lineage>
        <taxon>Bacteria</taxon>
        <taxon>Pseudomonadati</taxon>
        <taxon>Bacteroidota</taxon>
        <taxon>Bacteroidia</taxon>
        <taxon>Bacteroidales</taxon>
        <taxon>Prevotellaceae</taxon>
        <taxon>Hoylesella</taxon>
    </lineage>
</organism>
<dbReference type="SUPFAM" id="SSF52833">
    <property type="entry name" value="Thioredoxin-like"/>
    <property type="match status" value="1"/>
</dbReference>
<dbReference type="Gene3D" id="3.40.30.10">
    <property type="entry name" value="Glutaredoxin"/>
    <property type="match status" value="1"/>
</dbReference>
<evidence type="ECO:0000313" key="7">
    <source>
        <dbReference type="EMBL" id="KDR52666.1"/>
    </source>
</evidence>
<feature type="chain" id="PRO_5001665600" evidence="5">
    <location>
        <begin position="19"/>
        <end position="191"/>
    </location>
</feature>
<dbReference type="PROSITE" id="PS51257">
    <property type="entry name" value="PROKAR_LIPOPROTEIN"/>
    <property type="match status" value="1"/>
</dbReference>
<dbReference type="HOGENOM" id="CLU_042529_11_4_10"/>
<dbReference type="Proteomes" id="UP000027442">
    <property type="component" value="Unassembled WGS sequence"/>
</dbReference>
<dbReference type="PATRIC" id="fig|1122985.7.peg.1291"/>
<proteinExistence type="predicted"/>
<evidence type="ECO:0000259" key="6">
    <source>
        <dbReference type="PROSITE" id="PS51352"/>
    </source>
</evidence>
<dbReference type="InterPro" id="IPR036249">
    <property type="entry name" value="Thioredoxin-like_sf"/>
</dbReference>
<dbReference type="AlphaFoldDB" id="A0A069QS74"/>
<dbReference type="PROSITE" id="PS00194">
    <property type="entry name" value="THIOREDOXIN_1"/>
    <property type="match status" value="1"/>
</dbReference>
<reference evidence="7 8" key="1">
    <citation type="submission" date="2013-08" db="EMBL/GenBank/DDBJ databases">
        <authorList>
            <person name="Weinstock G."/>
            <person name="Sodergren E."/>
            <person name="Wylie T."/>
            <person name="Fulton L."/>
            <person name="Fulton R."/>
            <person name="Fronick C."/>
            <person name="O'Laughlin M."/>
            <person name="Godfrey J."/>
            <person name="Miner T."/>
            <person name="Herter B."/>
            <person name="Appelbaum E."/>
            <person name="Cordes M."/>
            <person name="Lek S."/>
            <person name="Wollam A."/>
            <person name="Pepin K.H."/>
            <person name="Palsikar V.B."/>
            <person name="Mitreva M."/>
            <person name="Wilson R.K."/>
        </authorList>
    </citation>
    <scope>NUCLEOTIDE SEQUENCE [LARGE SCALE GENOMIC DNA]</scope>
    <source>
        <strain evidence="7 8">ATCC 15930</strain>
    </source>
</reference>
<comment type="caution">
    <text evidence="7">The sequence shown here is derived from an EMBL/GenBank/DDBJ whole genome shotgun (WGS) entry which is preliminary data.</text>
</comment>
<dbReference type="PANTHER" id="PTHR42852">
    <property type="entry name" value="THIOL:DISULFIDE INTERCHANGE PROTEIN DSBE"/>
    <property type="match status" value="1"/>
</dbReference>
<dbReference type="GO" id="GO:0017004">
    <property type="term" value="P:cytochrome complex assembly"/>
    <property type="evidence" value="ECO:0007669"/>
    <property type="project" value="UniProtKB-KW"/>
</dbReference>
<keyword evidence="8" id="KW-1185">Reference proteome</keyword>